<dbReference type="InterPro" id="IPR029063">
    <property type="entry name" value="SAM-dependent_MTases_sf"/>
</dbReference>
<proteinExistence type="inferred from homology"/>
<evidence type="ECO:0000313" key="7">
    <source>
        <dbReference type="Proteomes" id="UP000199727"/>
    </source>
</evidence>
<dbReference type="PANTHER" id="PTHR45875">
    <property type="entry name" value="METHYLTRANSFERASE N6AMT1"/>
    <property type="match status" value="1"/>
</dbReference>
<dbReference type="InterPro" id="IPR004557">
    <property type="entry name" value="PrmC-related"/>
</dbReference>
<dbReference type="GO" id="GO:0008757">
    <property type="term" value="F:S-adenosylmethionine-dependent methyltransferase activity"/>
    <property type="evidence" value="ECO:0007669"/>
    <property type="project" value="TreeGrafter"/>
</dbReference>
<keyword evidence="2" id="KW-0489">Methyltransferase</keyword>
<dbReference type="Gene3D" id="3.40.50.150">
    <property type="entry name" value="Vaccinia Virus protein VP39"/>
    <property type="match status" value="1"/>
</dbReference>
<dbReference type="Proteomes" id="UP000199727">
    <property type="component" value="Unassembled WGS sequence"/>
</dbReference>
<dbReference type="GO" id="GO:0003676">
    <property type="term" value="F:nucleic acid binding"/>
    <property type="evidence" value="ECO:0007669"/>
    <property type="project" value="InterPro"/>
</dbReference>
<feature type="domain" description="Methyltransferase small" evidence="5">
    <location>
        <begin position="46"/>
        <end position="137"/>
    </location>
</feature>
<dbReference type="NCBIfam" id="TIGR00537">
    <property type="entry name" value="hemK_rel_arch"/>
    <property type="match status" value="1"/>
</dbReference>
<accession>A0A854QFH5</accession>
<protein>
    <recommendedName>
        <fullName evidence="5">Methyltransferase small domain-containing protein</fullName>
    </recommendedName>
</protein>
<dbReference type="InterPro" id="IPR002052">
    <property type="entry name" value="DNA_methylase_N6_adenine_CS"/>
</dbReference>
<dbReference type="InterPro" id="IPR007848">
    <property type="entry name" value="Small_mtfrase_dom"/>
</dbReference>
<dbReference type="EMBL" id="AMKT01000037">
    <property type="protein sequence ID" value="OXG23029.1"/>
    <property type="molecule type" value="Genomic_DNA"/>
</dbReference>
<gene>
    <name evidence="6" type="ORF">C361_02794</name>
</gene>
<dbReference type="CDD" id="cd02440">
    <property type="entry name" value="AdoMet_MTases"/>
    <property type="match status" value="1"/>
</dbReference>
<dbReference type="InterPro" id="IPR052190">
    <property type="entry name" value="Euk-Arch_PrmC-MTase"/>
</dbReference>
<comment type="similarity">
    <text evidence="1">Belongs to the eukaryotic/archaeal PrmC-related family.</text>
</comment>
<name>A0A854QFH5_CRYNE</name>
<evidence type="ECO:0000256" key="4">
    <source>
        <dbReference type="ARBA" id="ARBA00022691"/>
    </source>
</evidence>
<keyword evidence="3" id="KW-0808">Transferase</keyword>
<dbReference type="OrthoDB" id="406152at2759"/>
<evidence type="ECO:0000256" key="2">
    <source>
        <dbReference type="ARBA" id="ARBA00022603"/>
    </source>
</evidence>
<evidence type="ECO:0000256" key="3">
    <source>
        <dbReference type="ARBA" id="ARBA00022679"/>
    </source>
</evidence>
<dbReference type="FunFam" id="3.40.50.150:FF:000753">
    <property type="entry name" value="Uncharacterized protein"/>
    <property type="match status" value="1"/>
</dbReference>
<sequence length="219" mass="24055">MSLPTPNISHFTESDYEHIYEPAEDSFILLDALDLDAQDLRRMNPSVCVEIGAGSGVVSAFMSNLLGHENSFVISTDINLQACQATTRTGRANNTILDPIQCNLVDPLLPRLSEKVDILLFNPPYVPTDNQELQMTQESRDIGGAWAGGADGMGITNILLQQLPSLLSRGGRLYLVAIHQNNTEDINARMLSLGLQSQEIIKRRAGRELLSVLRISKPT</sequence>
<evidence type="ECO:0000256" key="1">
    <source>
        <dbReference type="ARBA" id="ARBA00006149"/>
    </source>
</evidence>
<organism evidence="6 7">
    <name type="scientific">Cryptococcus neoformans Tu259-1</name>
    <dbReference type="NCBI Taxonomy" id="1230072"/>
    <lineage>
        <taxon>Eukaryota</taxon>
        <taxon>Fungi</taxon>
        <taxon>Dikarya</taxon>
        <taxon>Basidiomycota</taxon>
        <taxon>Agaricomycotina</taxon>
        <taxon>Tremellomycetes</taxon>
        <taxon>Tremellales</taxon>
        <taxon>Cryptococcaceae</taxon>
        <taxon>Cryptococcus</taxon>
        <taxon>Cryptococcus neoformans species complex</taxon>
    </lineage>
</organism>
<dbReference type="GO" id="GO:0032259">
    <property type="term" value="P:methylation"/>
    <property type="evidence" value="ECO:0007669"/>
    <property type="project" value="UniProtKB-KW"/>
</dbReference>
<keyword evidence="4" id="KW-0949">S-adenosyl-L-methionine</keyword>
<dbReference type="AlphaFoldDB" id="A0A854QFH5"/>
<dbReference type="GO" id="GO:0008276">
    <property type="term" value="F:protein methyltransferase activity"/>
    <property type="evidence" value="ECO:0007669"/>
    <property type="project" value="TreeGrafter"/>
</dbReference>
<reference evidence="6 7" key="1">
    <citation type="submission" date="2017-06" db="EMBL/GenBank/DDBJ databases">
        <title>Global population genomics of the pathogenic fungus Cryptococcus neoformans var. grubii.</title>
        <authorList>
            <person name="Cuomo C."/>
            <person name="Litvintseva A."/>
            <person name="Chen Y."/>
            <person name="Young S."/>
            <person name="Zeng Q."/>
            <person name="Chapman S."/>
            <person name="Gujja S."/>
            <person name="Saif S."/>
            <person name="Birren B."/>
        </authorList>
    </citation>
    <scope>NUCLEOTIDE SEQUENCE [LARGE SCALE GENOMIC DNA]</scope>
    <source>
        <strain evidence="6 7">Tu259-1</strain>
    </source>
</reference>
<evidence type="ECO:0000313" key="6">
    <source>
        <dbReference type="EMBL" id="OXG23029.1"/>
    </source>
</evidence>
<comment type="caution">
    <text evidence="6">The sequence shown here is derived from an EMBL/GenBank/DDBJ whole genome shotgun (WGS) entry which is preliminary data.</text>
</comment>
<dbReference type="GO" id="GO:0035657">
    <property type="term" value="C:eRF1 methyltransferase complex"/>
    <property type="evidence" value="ECO:0007669"/>
    <property type="project" value="TreeGrafter"/>
</dbReference>
<evidence type="ECO:0000259" key="5">
    <source>
        <dbReference type="Pfam" id="PF05175"/>
    </source>
</evidence>
<dbReference type="SUPFAM" id="SSF53335">
    <property type="entry name" value="S-adenosyl-L-methionine-dependent methyltransferases"/>
    <property type="match status" value="1"/>
</dbReference>
<dbReference type="Pfam" id="PF05175">
    <property type="entry name" value="MTS"/>
    <property type="match status" value="1"/>
</dbReference>
<dbReference type="PANTHER" id="PTHR45875:SF1">
    <property type="entry name" value="METHYLTRANSFERASE N6AMT1"/>
    <property type="match status" value="1"/>
</dbReference>
<dbReference type="PROSITE" id="PS00092">
    <property type="entry name" value="N6_MTASE"/>
    <property type="match status" value="1"/>
</dbReference>